<reference evidence="3" key="2">
    <citation type="journal article" date="2007" name="Science">
        <title>Draft genome sequence of the sexually transmitted pathogen Trichomonas vaginalis.</title>
        <authorList>
            <person name="Carlton J.M."/>
            <person name="Hirt R.P."/>
            <person name="Silva J.C."/>
            <person name="Delcher A.L."/>
            <person name="Schatz M."/>
            <person name="Zhao Q."/>
            <person name="Wortman J.R."/>
            <person name="Bidwell S.L."/>
            <person name="Alsmark U.C.M."/>
            <person name="Besteiro S."/>
            <person name="Sicheritz-Ponten T."/>
            <person name="Noel C.J."/>
            <person name="Dacks J.B."/>
            <person name="Foster P.G."/>
            <person name="Simillion C."/>
            <person name="Van de Peer Y."/>
            <person name="Miranda-Saavedra D."/>
            <person name="Barton G.J."/>
            <person name="Westrop G.D."/>
            <person name="Mueller S."/>
            <person name="Dessi D."/>
            <person name="Fiori P.L."/>
            <person name="Ren Q."/>
            <person name="Paulsen I."/>
            <person name="Zhang H."/>
            <person name="Bastida-Corcuera F.D."/>
            <person name="Simoes-Barbosa A."/>
            <person name="Brown M.T."/>
            <person name="Hayes R.D."/>
            <person name="Mukherjee M."/>
            <person name="Okumura C.Y."/>
            <person name="Schneider R."/>
            <person name="Smith A.J."/>
            <person name="Vanacova S."/>
            <person name="Villalvazo M."/>
            <person name="Haas B.J."/>
            <person name="Pertea M."/>
            <person name="Feldblyum T.V."/>
            <person name="Utterback T.R."/>
            <person name="Shu C.L."/>
            <person name="Osoegawa K."/>
            <person name="de Jong P.J."/>
            <person name="Hrdy I."/>
            <person name="Horvathova L."/>
            <person name="Zubacova Z."/>
            <person name="Dolezal P."/>
            <person name="Malik S.B."/>
            <person name="Logsdon J.M. Jr."/>
            <person name="Henze K."/>
            <person name="Gupta A."/>
            <person name="Wang C.C."/>
            <person name="Dunne R.L."/>
            <person name="Upcroft J.A."/>
            <person name="Upcroft P."/>
            <person name="White O."/>
            <person name="Salzberg S.L."/>
            <person name="Tang P."/>
            <person name="Chiu C.-H."/>
            <person name="Lee Y.-S."/>
            <person name="Embley T.M."/>
            <person name="Coombs G.H."/>
            <person name="Mottram J.C."/>
            <person name="Tachezy J."/>
            <person name="Fraser-Liggett C.M."/>
            <person name="Johnson P.J."/>
        </authorList>
    </citation>
    <scope>NUCLEOTIDE SEQUENCE [LARGE SCALE GENOMIC DNA]</scope>
    <source>
        <strain evidence="3">G3</strain>
    </source>
</reference>
<dbReference type="RefSeq" id="XP_001300410.1">
    <property type="nucleotide sequence ID" value="XM_001300409.1"/>
</dbReference>
<feature type="transmembrane region" description="Helical" evidence="2">
    <location>
        <begin position="302"/>
        <end position="326"/>
    </location>
</feature>
<evidence type="ECO:0000313" key="3">
    <source>
        <dbReference type="EMBL" id="EAX87480.1"/>
    </source>
</evidence>
<dbReference type="Proteomes" id="UP000001542">
    <property type="component" value="Unassembled WGS sequence"/>
</dbReference>
<keyword evidence="4" id="KW-1185">Reference proteome</keyword>
<reference evidence="3" key="1">
    <citation type="submission" date="2006-10" db="EMBL/GenBank/DDBJ databases">
        <authorList>
            <person name="Amadeo P."/>
            <person name="Zhao Q."/>
            <person name="Wortman J."/>
            <person name="Fraser-Liggett C."/>
            <person name="Carlton J."/>
        </authorList>
    </citation>
    <scope>NUCLEOTIDE SEQUENCE</scope>
    <source>
        <strain evidence="3">G3</strain>
    </source>
</reference>
<dbReference type="EMBL" id="DS114444">
    <property type="protein sequence ID" value="EAX87480.1"/>
    <property type="molecule type" value="Genomic_DNA"/>
</dbReference>
<keyword evidence="2" id="KW-1133">Transmembrane helix</keyword>
<gene>
    <name evidence="3" type="ORF">TVAG_400570</name>
</gene>
<name>A2G5T5_TRIV3</name>
<dbReference type="KEGG" id="tva:4745135"/>
<dbReference type="VEuPathDB" id="TrichDB:TVAG_400570"/>
<feature type="region of interest" description="Disordered" evidence="1">
    <location>
        <begin position="265"/>
        <end position="295"/>
    </location>
</feature>
<dbReference type="VEuPathDB" id="TrichDB:TVAGG3_0063080"/>
<sequence>MFRKALALGRIPSERVEVFPNCQRIGLGNFFDLEPSKEYCLDFGYFIASNKTNYEVTAKYISKENSEINEPVIVKNPFVVSYDSSNYDIQSKVKCLEISGGCKIQIFKVHPSINSSESWEEDGIIKNINQIVYSYFSTKSSDSLSFEVKQIYGSSEVNNKKELNCFIQTVIYQNADNSIKEITRASTNENIKAIISEDDLSNVKTFTVSVEFPDIDFEKSAKDEGTITLNLNKKTDPPEEEEMLFEKDKQYIVYGENKIKSRSEIEVETNTTSKEISDPNNPNGSRNNNPTITQKPSKLTGWQIGLIIVGVIAVIAIIIVVAVIFIKKGKNGSKSGSGSGENV</sequence>
<dbReference type="PANTHER" id="PTHR16861:SF4">
    <property type="entry name" value="SH3 DOMAIN PROTEIN (AFU_ORTHOLOGUE AFUA_1G13610)"/>
    <property type="match status" value="1"/>
</dbReference>
<evidence type="ECO:0000313" key="4">
    <source>
        <dbReference type="Proteomes" id="UP000001542"/>
    </source>
</evidence>
<dbReference type="InParanoid" id="A2G5T5"/>
<organism evidence="3 4">
    <name type="scientific">Trichomonas vaginalis (strain ATCC PRA-98 / G3)</name>
    <dbReference type="NCBI Taxonomy" id="412133"/>
    <lineage>
        <taxon>Eukaryota</taxon>
        <taxon>Metamonada</taxon>
        <taxon>Parabasalia</taxon>
        <taxon>Trichomonadida</taxon>
        <taxon>Trichomonadidae</taxon>
        <taxon>Trichomonas</taxon>
    </lineage>
</organism>
<feature type="compositionally biased region" description="Low complexity" evidence="1">
    <location>
        <begin position="279"/>
        <end position="290"/>
    </location>
</feature>
<protein>
    <submittedName>
        <fullName evidence="3">Uncharacterized protein</fullName>
    </submittedName>
</protein>
<dbReference type="PANTHER" id="PTHR16861">
    <property type="entry name" value="GLYCOPROTEIN 38"/>
    <property type="match status" value="1"/>
</dbReference>
<evidence type="ECO:0000256" key="2">
    <source>
        <dbReference type="SAM" id="Phobius"/>
    </source>
</evidence>
<accession>A2G5T5</accession>
<evidence type="ECO:0000256" key="1">
    <source>
        <dbReference type="SAM" id="MobiDB-lite"/>
    </source>
</evidence>
<keyword evidence="2" id="KW-0472">Membrane</keyword>
<keyword evidence="2" id="KW-0812">Transmembrane</keyword>
<proteinExistence type="predicted"/>
<dbReference type="AlphaFoldDB" id="A2G5T5"/>